<reference evidence="2" key="1">
    <citation type="journal article" date="2015" name="Nat. Genet.">
        <title>The genome and transcriptome of the zoonotic hookworm Ancylostoma ceylanicum identify infection-specific gene families.</title>
        <authorList>
            <person name="Schwarz E.M."/>
            <person name="Hu Y."/>
            <person name="Antoshechkin I."/>
            <person name="Miller M.M."/>
            <person name="Sternberg P.W."/>
            <person name="Aroian R.V."/>
        </authorList>
    </citation>
    <scope>NUCLEOTIDE SEQUENCE</scope>
    <source>
        <strain evidence="2">HY135</strain>
    </source>
</reference>
<evidence type="ECO:0000313" key="2">
    <source>
        <dbReference type="Proteomes" id="UP000024635"/>
    </source>
</evidence>
<organism evidence="1 2">
    <name type="scientific">Ancylostoma ceylanicum</name>
    <dbReference type="NCBI Taxonomy" id="53326"/>
    <lineage>
        <taxon>Eukaryota</taxon>
        <taxon>Metazoa</taxon>
        <taxon>Ecdysozoa</taxon>
        <taxon>Nematoda</taxon>
        <taxon>Chromadorea</taxon>
        <taxon>Rhabditida</taxon>
        <taxon>Rhabditina</taxon>
        <taxon>Rhabditomorpha</taxon>
        <taxon>Strongyloidea</taxon>
        <taxon>Ancylostomatidae</taxon>
        <taxon>Ancylostomatinae</taxon>
        <taxon>Ancylostoma</taxon>
    </lineage>
</organism>
<evidence type="ECO:0000313" key="1">
    <source>
        <dbReference type="EMBL" id="EYB89087.1"/>
    </source>
</evidence>
<keyword evidence="2" id="KW-1185">Reference proteome</keyword>
<dbReference type="EMBL" id="JARK01001572">
    <property type="protein sequence ID" value="EYB89087.1"/>
    <property type="molecule type" value="Genomic_DNA"/>
</dbReference>
<dbReference type="AlphaFoldDB" id="A0A016SFD9"/>
<protein>
    <submittedName>
        <fullName evidence="1">Uncharacterized protein</fullName>
    </submittedName>
</protein>
<name>A0A016SFD9_9BILA</name>
<dbReference type="Proteomes" id="UP000024635">
    <property type="component" value="Unassembled WGS sequence"/>
</dbReference>
<gene>
    <name evidence="1" type="primary">Acey_s0236.g3211</name>
    <name evidence="1" type="ORF">Y032_0236g3211</name>
</gene>
<comment type="caution">
    <text evidence="1">The sequence shown here is derived from an EMBL/GenBank/DDBJ whole genome shotgun (WGS) entry which is preliminary data.</text>
</comment>
<sequence length="95" mass="10825">MFQSKSVFSSLSRRLLRDLQGCKRHQHERSPYSVKRRVKILTALPLLPSIAAHVFVVVASNEGRMEQLGGDAARVPVRRITLFWLRCTVIRGVLI</sequence>
<accession>A0A016SFD9</accession>
<proteinExistence type="predicted"/>